<dbReference type="SMART" id="SM00776">
    <property type="entry name" value="NPCBM"/>
    <property type="match status" value="1"/>
</dbReference>
<feature type="domain" description="Glycosyl hydrolase family 98 putative carbohydrate-binding module" evidence="2">
    <location>
        <begin position="329"/>
        <end position="475"/>
    </location>
</feature>
<dbReference type="AlphaFoldDB" id="A0A1F5Z8W7"/>
<feature type="transmembrane region" description="Helical" evidence="1">
    <location>
        <begin position="239"/>
        <end position="261"/>
    </location>
</feature>
<name>A0A1F5Z8W7_9BACT</name>
<feature type="transmembrane region" description="Helical" evidence="1">
    <location>
        <begin position="69"/>
        <end position="87"/>
    </location>
</feature>
<comment type="caution">
    <text evidence="3">The sequence shown here is derived from an EMBL/GenBank/DDBJ whole genome shotgun (WGS) entry which is preliminary data.</text>
</comment>
<keyword evidence="1" id="KW-0472">Membrane</keyword>
<feature type="transmembrane region" description="Helical" evidence="1">
    <location>
        <begin position="307"/>
        <end position="329"/>
    </location>
</feature>
<feature type="transmembrane region" description="Helical" evidence="1">
    <location>
        <begin position="46"/>
        <end position="63"/>
    </location>
</feature>
<evidence type="ECO:0000259" key="2">
    <source>
        <dbReference type="SMART" id="SM00776"/>
    </source>
</evidence>
<protein>
    <recommendedName>
        <fullName evidence="2">Glycosyl hydrolase family 98 putative carbohydrate-binding module domain-containing protein</fullName>
    </recommendedName>
</protein>
<reference evidence="3 4" key="1">
    <citation type="journal article" date="2016" name="Nat. Commun.">
        <title>Thousands of microbial genomes shed light on interconnected biogeochemical processes in an aquifer system.</title>
        <authorList>
            <person name="Anantharaman K."/>
            <person name="Brown C.T."/>
            <person name="Hug L.A."/>
            <person name="Sharon I."/>
            <person name="Castelle C.J."/>
            <person name="Probst A.J."/>
            <person name="Thomas B.C."/>
            <person name="Singh A."/>
            <person name="Wilkins M.J."/>
            <person name="Karaoz U."/>
            <person name="Brodie E.L."/>
            <person name="Williams K.H."/>
            <person name="Hubbard S.S."/>
            <person name="Banfield J.F."/>
        </authorList>
    </citation>
    <scope>NUCLEOTIDE SEQUENCE [LARGE SCALE GENOMIC DNA]</scope>
</reference>
<accession>A0A1F5Z8W7</accession>
<dbReference type="STRING" id="1798373.A2154_03850"/>
<dbReference type="Pfam" id="PF08305">
    <property type="entry name" value="NPCBM"/>
    <property type="match status" value="1"/>
</dbReference>
<dbReference type="EMBL" id="MFJC01000040">
    <property type="protein sequence ID" value="OGG08896.1"/>
    <property type="molecule type" value="Genomic_DNA"/>
</dbReference>
<sequence length="475" mass="53554">MDGAWWGQVDALGVLIYLSALILMLKRRPYLAGFVYMASMMTKLQNMIYGPVFFVLLWQLLGLPGLLRAIAGAMTAFVGLNAEFFLARKMNLVFESLTVNYDYFPFMSLNAYNLWWIVAKGDGMHTLDKFTMLGLTNAKTMGLLLFSSSYLFAVVIMVKDTLVKIVTSHAKVELDTTTLLYRYFTALVVVACAFFLFQTESHDRYAFPLAAYLPLWATFFLHTSLSVKDRSNILITRAFKIFSIFFLLFTLLYFYNLHNAFIDNYPQNGIPALVKLNQSSITVPVSYLQLFLFGVFIYAAMLHLPKVLLTIPVIAFGGLLLMNNLTLILHKPIPITAFFPIISQQGYGKRQTNMSVNSANGIGSWNPLSVQYAFYRRGIGTHSKSYHQFNINGQFSKFTTDYGIDTEAGVNGTATFEIYGDDKPLFISDKTGRFDLPRHVEVDVTGVKMLGLVTNDAGDGINDDHTDWLNPLLWP</sequence>
<dbReference type="Proteomes" id="UP000176854">
    <property type="component" value="Unassembled WGS sequence"/>
</dbReference>
<feature type="transmembrane region" description="Helical" evidence="1">
    <location>
        <begin position="209"/>
        <end position="227"/>
    </location>
</feature>
<keyword evidence="1" id="KW-0812">Transmembrane</keyword>
<feature type="transmembrane region" description="Helical" evidence="1">
    <location>
        <begin position="281"/>
        <end position="300"/>
    </location>
</feature>
<dbReference type="InterPro" id="IPR013222">
    <property type="entry name" value="Glyco_hyd_98_carb-bd"/>
</dbReference>
<dbReference type="InterPro" id="IPR008979">
    <property type="entry name" value="Galactose-bd-like_sf"/>
</dbReference>
<dbReference type="Gene3D" id="2.60.120.1060">
    <property type="entry name" value="NPCBM/NEW2 domain"/>
    <property type="match status" value="1"/>
</dbReference>
<evidence type="ECO:0000256" key="1">
    <source>
        <dbReference type="SAM" id="Phobius"/>
    </source>
</evidence>
<gene>
    <name evidence="3" type="ORF">A2154_03850</name>
</gene>
<dbReference type="InterPro" id="IPR038637">
    <property type="entry name" value="NPCBM_sf"/>
</dbReference>
<feature type="transmembrane region" description="Helical" evidence="1">
    <location>
        <begin position="6"/>
        <end position="25"/>
    </location>
</feature>
<feature type="transmembrane region" description="Helical" evidence="1">
    <location>
        <begin position="138"/>
        <end position="158"/>
    </location>
</feature>
<feature type="transmembrane region" description="Helical" evidence="1">
    <location>
        <begin position="179"/>
        <end position="197"/>
    </location>
</feature>
<evidence type="ECO:0000313" key="3">
    <source>
        <dbReference type="EMBL" id="OGG08896.1"/>
    </source>
</evidence>
<keyword evidence="1" id="KW-1133">Transmembrane helix</keyword>
<feature type="transmembrane region" description="Helical" evidence="1">
    <location>
        <begin position="99"/>
        <end position="118"/>
    </location>
</feature>
<organism evidence="3 4">
    <name type="scientific">Candidatus Gottesmanbacteria bacterium RBG_16_43_7</name>
    <dbReference type="NCBI Taxonomy" id="1798373"/>
    <lineage>
        <taxon>Bacteria</taxon>
        <taxon>Candidatus Gottesmaniibacteriota</taxon>
    </lineage>
</organism>
<dbReference type="SUPFAM" id="SSF49785">
    <property type="entry name" value="Galactose-binding domain-like"/>
    <property type="match status" value="1"/>
</dbReference>
<proteinExistence type="predicted"/>
<evidence type="ECO:0000313" key="4">
    <source>
        <dbReference type="Proteomes" id="UP000176854"/>
    </source>
</evidence>